<dbReference type="Pfam" id="PF20256">
    <property type="entry name" value="MoCoBD_2"/>
    <property type="match status" value="2"/>
</dbReference>
<dbReference type="Proteomes" id="UP001162780">
    <property type="component" value="Chromosome"/>
</dbReference>
<keyword evidence="3" id="KW-1185">Reference proteome</keyword>
<proteinExistence type="predicted"/>
<dbReference type="SUPFAM" id="SSF56003">
    <property type="entry name" value="Molybdenum cofactor-binding domain"/>
    <property type="match status" value="2"/>
</dbReference>
<dbReference type="Gene3D" id="3.90.1170.50">
    <property type="entry name" value="Aldehyde oxidase/xanthine dehydrogenase, a/b hammerhead"/>
    <property type="match status" value="1"/>
</dbReference>
<evidence type="ECO:0000313" key="2">
    <source>
        <dbReference type="EMBL" id="WAR44402.1"/>
    </source>
</evidence>
<dbReference type="InterPro" id="IPR008274">
    <property type="entry name" value="AldOxase/xan_DH_MoCoBD1"/>
</dbReference>
<dbReference type="RefSeq" id="WP_255189378.1">
    <property type="nucleotide sequence ID" value="NZ_CP113517.1"/>
</dbReference>
<dbReference type="InterPro" id="IPR046867">
    <property type="entry name" value="AldOxase/xan_DH_MoCoBD2"/>
</dbReference>
<dbReference type="PIRSF" id="PIRSF036389">
    <property type="entry name" value="IOR_B"/>
    <property type="match status" value="1"/>
</dbReference>
<dbReference type="InterPro" id="IPR000674">
    <property type="entry name" value="Ald_Oxase/Xan_DH_a/b"/>
</dbReference>
<evidence type="ECO:0000313" key="3">
    <source>
        <dbReference type="Proteomes" id="UP001162780"/>
    </source>
</evidence>
<dbReference type="EMBL" id="CP113517">
    <property type="protein sequence ID" value="WAR44402.1"/>
    <property type="molecule type" value="Genomic_DNA"/>
</dbReference>
<feature type="domain" description="Aldehyde oxidase/xanthine dehydrogenase a/b hammerhead" evidence="1">
    <location>
        <begin position="239"/>
        <end position="328"/>
    </location>
</feature>
<dbReference type="InterPro" id="IPR037165">
    <property type="entry name" value="AldOxase/xan_DH_Mopterin-bd_sf"/>
</dbReference>
<dbReference type="InterPro" id="IPR012368">
    <property type="entry name" value="OxRdtase_Mopterin-bd_su_IorB"/>
</dbReference>
<dbReference type="PANTHER" id="PTHR47495:SF3">
    <property type="entry name" value="BLR6219 PROTEIN"/>
    <property type="match status" value="1"/>
</dbReference>
<sequence>MKKPSDLLDLSVVSADTEAQFSIVNVSRRSFLKDMALTGFVLVAGFPSLIRADETTSSGDSTKYGADAMPHGWVDNPLVFVAIAEDGTVTIVCHRSEMGQGVRTSLPMVVADEMEANWLNVRVEQAPGDEKKYGNQDTDGSRSMRHFFMPMRRVGAAARHMLEAAAAAQWQVPVQEVKAELHRIVHPASGRTLSYGELATAAAKLPVPARETLRLKPSAEFRYIGKGELKIYDGLDIVSGRGQYGIDTRLDGMYYAVIARPPVFGGKVARYDATAALKVPGVVKVVELESSPPPADFNPLGGIAVIARHTWAAIQGRNALKIEWDHGPHAAYDSMKFRAEMEAAARQPGKVVRNDGDVDAAFETAAKRVEAEYYAPHLAQAPMEPPAATARIVNGHCEVWACTQAPQASRERVAKWLKLSEDKVTVHVTLLGGGFGRKSKPDYLIEAALLSKAMKGSPVKLTWTREDDLRHSYFHTVSVERIEAGLDAQGKPLAWLHRTVAPSIASTFGPDSKHQMPAELGMGVLNVPFSIPNLRVENPEAEAHTRIGWFRSVSNIPRAFAIQSFVAELAAAAGRDHKDYLLDLIGPPRRIDPRSLGDNWNQGESPELYPLDTGRLRRVIETATREAGWGRNLPKGGGLGLAAHYSFVTYVAVVLEVMVDEEGVVTIPRVDIAVDCGPQVNPERIRSQLEGACIMGVSLATLGEISFKEGAVVEDNFHAYQLTRIDDAPRDIRVHLLAPTEYDTPLGGVGEPGVPPIAPALCNAIFAATGQRIRQLPIRDQLRKD</sequence>
<name>A0ABY7GHG4_9GAMM</name>
<gene>
    <name evidence="2" type="ORF">NM686_018915</name>
</gene>
<organism evidence="2 3">
    <name type="scientific">Methylomonas rapida</name>
    <dbReference type="NCBI Taxonomy" id="2963939"/>
    <lineage>
        <taxon>Bacteria</taxon>
        <taxon>Pseudomonadati</taxon>
        <taxon>Pseudomonadota</taxon>
        <taxon>Gammaproteobacteria</taxon>
        <taxon>Methylococcales</taxon>
        <taxon>Methylococcaceae</taxon>
        <taxon>Methylomonas</taxon>
    </lineage>
</organism>
<dbReference type="Gene3D" id="3.30.365.10">
    <property type="entry name" value="Aldehyde oxidase/xanthine dehydrogenase, molybdopterin binding domain"/>
    <property type="match status" value="4"/>
</dbReference>
<dbReference type="InterPro" id="IPR006311">
    <property type="entry name" value="TAT_signal"/>
</dbReference>
<dbReference type="PROSITE" id="PS51318">
    <property type="entry name" value="TAT"/>
    <property type="match status" value="1"/>
</dbReference>
<dbReference type="InterPro" id="IPR052516">
    <property type="entry name" value="N-heterocyclic_Hydroxylase"/>
</dbReference>
<protein>
    <submittedName>
        <fullName evidence="2">Xanthine dehydrogenase family protein molybdopterin-binding subunit</fullName>
    </submittedName>
</protein>
<dbReference type="PANTHER" id="PTHR47495">
    <property type="entry name" value="ALDEHYDE DEHYDROGENASE"/>
    <property type="match status" value="1"/>
</dbReference>
<evidence type="ECO:0000259" key="1">
    <source>
        <dbReference type="SMART" id="SM01008"/>
    </source>
</evidence>
<dbReference type="SMART" id="SM01008">
    <property type="entry name" value="Ald_Xan_dh_C"/>
    <property type="match status" value="1"/>
</dbReference>
<reference evidence="2" key="1">
    <citation type="submission" date="2022-11" db="EMBL/GenBank/DDBJ databases">
        <title>Methylomonas rapida sp. nov., Carotenoid-Producing Obligate Methanotrophs with High Growth Characteristics and Biotechnological Potential.</title>
        <authorList>
            <person name="Tikhonova E.N."/>
            <person name="Suleimanov R.Z."/>
            <person name="Miroshnikov K."/>
            <person name="Oshkin I.Y."/>
            <person name="Belova S.E."/>
            <person name="Danilova O.V."/>
            <person name="Ashikhmin A."/>
            <person name="Konopkin A."/>
            <person name="But S.Y."/>
            <person name="Khmelenina V.N."/>
            <person name="Kuznetsov N."/>
            <person name="Pimenov N.V."/>
            <person name="Dedysh S.N."/>
        </authorList>
    </citation>
    <scope>NUCLEOTIDE SEQUENCE</scope>
    <source>
        <strain evidence="2">MP1</strain>
    </source>
</reference>
<accession>A0ABY7GHG4</accession>
<dbReference type="Pfam" id="PF02738">
    <property type="entry name" value="MoCoBD_1"/>
    <property type="match status" value="1"/>
</dbReference>